<keyword evidence="1" id="KW-0614">Plasmid</keyword>
<reference evidence="1 2" key="1">
    <citation type="journal article" date="2012" name="J. Am. Chem. Soc.">
        <title>Bacterial biosynthesis and maturation of the didemnin anti-cancer agents.</title>
        <authorList>
            <person name="Xu Y."/>
            <person name="Kersten R.D."/>
            <person name="Nam S.J."/>
            <person name="Lu L."/>
            <person name="Al-Suwailem A.M."/>
            <person name="Zheng H."/>
            <person name="Fenical W."/>
            <person name="Dorrestein P.C."/>
            <person name="Moore B.S."/>
            <person name="Qian P.Y."/>
        </authorList>
    </citation>
    <scope>NUCLEOTIDE SEQUENCE [LARGE SCALE GENOMIC DNA]</scope>
    <source>
        <strain evidence="1 2">KA081020-065</strain>
    </source>
</reference>
<dbReference type="HOGENOM" id="CLU_2144744_0_0_5"/>
<accession>I3TXS5</accession>
<dbReference type="AlphaFoldDB" id="I3TXS5"/>
<dbReference type="KEGG" id="tmo:TMO_d0011"/>
<dbReference type="Proteomes" id="UP000005258">
    <property type="component" value="Plasmid pTM4"/>
</dbReference>
<evidence type="ECO:0000313" key="1">
    <source>
        <dbReference type="EMBL" id="AFK57563.1"/>
    </source>
</evidence>
<name>I3TXS5_TISMK</name>
<dbReference type="RefSeq" id="WP_014748552.1">
    <property type="nucleotide sequence ID" value="NC_017959.1"/>
</dbReference>
<gene>
    <name evidence="1" type="ordered locus">TMO_d0011</name>
</gene>
<sequence length="112" mass="11491">MTVLLCAALAQVLGLIVHLPMAIAMELAPGQVQEICSPTAPDTRRDDRGPLPGMVCHDCLAAQMAMPPADVPPVPLRIGSFILPSMLPPAGLPAVTAAVSPVPARAPPLSES</sequence>
<organism evidence="1 2">
    <name type="scientific">Tistrella mobilis (strain KA081020-065)</name>
    <dbReference type="NCBI Taxonomy" id="1110502"/>
    <lineage>
        <taxon>Bacteria</taxon>
        <taxon>Pseudomonadati</taxon>
        <taxon>Pseudomonadota</taxon>
        <taxon>Alphaproteobacteria</taxon>
        <taxon>Geminicoccales</taxon>
        <taxon>Geminicoccaceae</taxon>
        <taxon>Tistrella</taxon>
    </lineage>
</organism>
<geneLocation type="plasmid" evidence="1 2">
    <name>pTM4</name>
</geneLocation>
<proteinExistence type="predicted"/>
<protein>
    <recommendedName>
        <fullName evidence="3">DUF2946 domain-containing protein</fullName>
    </recommendedName>
</protein>
<dbReference type="EMBL" id="CP003240">
    <property type="protein sequence ID" value="AFK57563.1"/>
    <property type="molecule type" value="Genomic_DNA"/>
</dbReference>
<evidence type="ECO:0008006" key="3">
    <source>
        <dbReference type="Google" id="ProtNLM"/>
    </source>
</evidence>
<evidence type="ECO:0000313" key="2">
    <source>
        <dbReference type="Proteomes" id="UP000005258"/>
    </source>
</evidence>
<keyword evidence="2" id="KW-1185">Reference proteome</keyword>